<dbReference type="Proteomes" id="UP000065473">
    <property type="component" value="Chromosome"/>
</dbReference>
<evidence type="ECO:0000313" key="4">
    <source>
        <dbReference type="Proteomes" id="UP000065473"/>
    </source>
</evidence>
<protein>
    <submittedName>
        <fullName evidence="2">Uncharacterized protein</fullName>
    </submittedName>
</protein>
<accession>A0A0U2Y758</accession>
<dbReference type="PaxDb" id="1435377-SUSAZ_05100"/>
<organism evidence="2 3">
    <name type="scientific">Sulfolobus acidocaldarius</name>
    <dbReference type="NCBI Taxonomy" id="2285"/>
    <lineage>
        <taxon>Archaea</taxon>
        <taxon>Thermoproteota</taxon>
        <taxon>Thermoprotei</taxon>
        <taxon>Sulfolobales</taxon>
        <taxon>Sulfolobaceae</taxon>
        <taxon>Sulfolobus</taxon>
    </lineage>
</organism>
<evidence type="ECO:0000313" key="2">
    <source>
        <dbReference type="EMBL" id="ALU31393.1"/>
    </source>
</evidence>
<dbReference type="STRING" id="1435377.SUSAZ_05100"/>
<dbReference type="OrthoDB" id="34379at2157"/>
<evidence type="ECO:0000313" key="3">
    <source>
        <dbReference type="Proteomes" id="UP000060043"/>
    </source>
</evidence>
<dbReference type="Proteomes" id="UP000060043">
    <property type="component" value="Chromosome"/>
</dbReference>
<proteinExistence type="predicted"/>
<evidence type="ECO:0000313" key="1">
    <source>
        <dbReference type="EMBL" id="ALU28676.1"/>
    </source>
</evidence>
<sequence length="80" mass="9345">MRFSHDNSTYIIEDSGIISRVYGQEKFHILVVDKIDHHKIKVAVENGYKLFECAEINDKENCLIKILHALYPECKTCKFT</sequence>
<gene>
    <name evidence="1" type="ORF">ATY89_01020</name>
    <name evidence="2" type="ORF">ATZ20_04055</name>
</gene>
<name>A0A0U2Y758_9CREN</name>
<dbReference type="EMBL" id="CP013695">
    <property type="protein sequence ID" value="ALU31393.1"/>
    <property type="molecule type" value="Genomic_DNA"/>
</dbReference>
<reference evidence="3 4" key="1">
    <citation type="submission" date="2015-12" db="EMBL/GenBank/DDBJ databases">
        <title>A stable core within a dynamic pangenome in Sulfolobus acidocaldarius.</title>
        <authorList>
            <person name="Anderson R."/>
            <person name="Kouris A."/>
            <person name="Seward C."/>
            <person name="Campbell K."/>
            <person name="Whitaker R."/>
        </authorList>
    </citation>
    <scope>NUCLEOTIDE SEQUENCE [LARGE SCALE GENOMIC DNA]</scope>
    <source>
        <strain evidence="1 4">GG12-C01-09</strain>
        <strain evidence="2 3">NG05B_CO5_07</strain>
    </source>
</reference>
<dbReference type="AlphaFoldDB" id="A0A0U2Y758"/>
<dbReference type="EMBL" id="CP013694">
    <property type="protein sequence ID" value="ALU28676.1"/>
    <property type="molecule type" value="Genomic_DNA"/>
</dbReference>
<dbReference type="OMA" id="ENAFYLI"/>